<evidence type="ECO:0000256" key="5">
    <source>
        <dbReference type="ARBA" id="ARBA00022857"/>
    </source>
</evidence>
<gene>
    <name evidence="15" type="ORF">PCOR1329_LOCUS66168</name>
</gene>
<dbReference type="Proteomes" id="UP001189429">
    <property type="component" value="Unassembled WGS sequence"/>
</dbReference>
<comment type="similarity">
    <text evidence="2">Belongs to the ERG4/ERG24 family.</text>
</comment>
<evidence type="ECO:0000256" key="11">
    <source>
        <dbReference type="ARBA" id="ARBA00023136"/>
    </source>
</evidence>
<organism evidence="15 16">
    <name type="scientific">Prorocentrum cordatum</name>
    <dbReference type="NCBI Taxonomy" id="2364126"/>
    <lineage>
        <taxon>Eukaryota</taxon>
        <taxon>Sar</taxon>
        <taxon>Alveolata</taxon>
        <taxon>Dinophyceae</taxon>
        <taxon>Prorocentrales</taxon>
        <taxon>Prorocentraceae</taxon>
        <taxon>Prorocentrum</taxon>
    </lineage>
</organism>
<dbReference type="EMBL" id="CAUYUJ010018507">
    <property type="protein sequence ID" value="CAK0884145.1"/>
    <property type="molecule type" value="Genomic_DNA"/>
</dbReference>
<dbReference type="PROSITE" id="PS51257">
    <property type="entry name" value="PROKAR_LIPOPROTEIN"/>
    <property type="match status" value="1"/>
</dbReference>
<sequence length="665" mass="75032">MRARTASSRGARRCASRPARSASLGATSAACFGLSTSPCRSGTFTASMFWGRASYSFRMENSGMICTVADFTLPEGIAIRPTWEAMCMIALWCIVQALGELFLPSSFPTYFGERDGVPQKHGHKLRYQMNGMLSFLLTHVGFFVLCYFGAPNPFYYLLAGSTGGSGNALLSAWFDLIGLTKSNPLLVNSLLTNSWLFLDPAYIWSQMGALLTGGVITAFIFAAYLYIDFGLFWRNHTMDPEFEEDWGVFTVREVFNDFFMGVARNPRVFHKPMRLLSKVHAAIAGKPDGDPDCQWLPLDLKRWWDGRTLTLWVILNISYVAAQYYGCSFGFEYNSDSASPSLITAQPSCAHWRPATTSGPFASGLGGQGVTAGTYFSDYLPGVGSWSGIGFSSIFITLAHWYYVFDYNLVEPAYLTTTDIRHDLFGFMLTYGMFGFLCWYYPLAFLGFLSAQSNDIKINSSSIGPAFGSNLTGDNGFITDNHVHTIIGVVLYIIGMCFFRYTNIEKHNFRTFIADRRDERDAETGERRYTDAQIDQLLDTEYKIWPQSIEIPVVNVSIPVWSSVNGGRVDYIRTEEGSYLLCGGTWGIARHFNYIGDMVMCVGWAWSCYSYKHAFPIVPISYCAYFWVMDVHRLFRDEGRCAIKYKRDWERYCEKVPWRIVPGVF</sequence>
<feature type="transmembrane region" description="Helical" evidence="14">
    <location>
        <begin position="383"/>
        <end position="403"/>
    </location>
</feature>
<evidence type="ECO:0008006" key="17">
    <source>
        <dbReference type="Google" id="ProtNLM"/>
    </source>
</evidence>
<evidence type="ECO:0000256" key="4">
    <source>
        <dbReference type="ARBA" id="ARBA00022692"/>
    </source>
</evidence>
<keyword evidence="9" id="KW-0756">Sterol biosynthesis</keyword>
<evidence type="ECO:0000313" key="16">
    <source>
        <dbReference type="Proteomes" id="UP001189429"/>
    </source>
</evidence>
<evidence type="ECO:0000313" key="15">
    <source>
        <dbReference type="EMBL" id="CAK0884145.1"/>
    </source>
</evidence>
<keyword evidence="7 14" id="KW-1133">Transmembrane helix</keyword>
<evidence type="ECO:0000256" key="13">
    <source>
        <dbReference type="ARBA" id="ARBA00023221"/>
    </source>
</evidence>
<keyword evidence="11 14" id="KW-0472">Membrane</keyword>
<feature type="transmembrane region" description="Helical" evidence="14">
    <location>
        <begin position="201"/>
        <end position="227"/>
    </location>
</feature>
<keyword evidence="3" id="KW-0444">Lipid biosynthesis</keyword>
<dbReference type="InterPro" id="IPR001171">
    <property type="entry name" value="ERG24_DHCR-like"/>
</dbReference>
<evidence type="ECO:0000256" key="10">
    <source>
        <dbReference type="ARBA" id="ARBA00023098"/>
    </source>
</evidence>
<dbReference type="Gene3D" id="1.20.120.1630">
    <property type="match status" value="1"/>
</dbReference>
<evidence type="ECO:0000256" key="6">
    <source>
        <dbReference type="ARBA" id="ARBA00022955"/>
    </source>
</evidence>
<reference evidence="15" key="1">
    <citation type="submission" date="2023-10" db="EMBL/GenBank/DDBJ databases">
        <authorList>
            <person name="Chen Y."/>
            <person name="Shah S."/>
            <person name="Dougan E. K."/>
            <person name="Thang M."/>
            <person name="Chan C."/>
        </authorList>
    </citation>
    <scope>NUCLEOTIDE SEQUENCE [LARGE SCALE GENOMIC DNA]</scope>
</reference>
<keyword evidence="16" id="KW-1185">Reference proteome</keyword>
<comment type="subcellular location">
    <subcellularLocation>
        <location evidence="1">Membrane</location>
        <topology evidence="1">Multi-pass membrane protein</topology>
    </subcellularLocation>
</comment>
<evidence type="ECO:0000256" key="1">
    <source>
        <dbReference type="ARBA" id="ARBA00004141"/>
    </source>
</evidence>
<evidence type="ECO:0000256" key="12">
    <source>
        <dbReference type="ARBA" id="ARBA00023166"/>
    </source>
</evidence>
<accession>A0ABN9WG01</accession>
<evidence type="ECO:0000256" key="2">
    <source>
        <dbReference type="ARBA" id="ARBA00005402"/>
    </source>
</evidence>
<dbReference type="PANTHER" id="PTHR21257">
    <property type="entry name" value="DELTA(14)-STEROL REDUCTASE"/>
    <property type="match status" value="1"/>
</dbReference>
<proteinExistence type="inferred from homology"/>
<evidence type="ECO:0000256" key="7">
    <source>
        <dbReference type="ARBA" id="ARBA00022989"/>
    </source>
</evidence>
<keyword evidence="4 14" id="KW-0812">Transmembrane</keyword>
<name>A0ABN9WG01_9DINO</name>
<evidence type="ECO:0000256" key="9">
    <source>
        <dbReference type="ARBA" id="ARBA00023011"/>
    </source>
</evidence>
<feature type="transmembrane region" description="Helical" evidence="14">
    <location>
        <begin position="424"/>
        <end position="442"/>
    </location>
</feature>
<feature type="transmembrane region" description="Helical" evidence="14">
    <location>
        <begin position="132"/>
        <end position="150"/>
    </location>
</feature>
<evidence type="ECO:0000256" key="14">
    <source>
        <dbReference type="SAM" id="Phobius"/>
    </source>
</evidence>
<protein>
    <recommendedName>
        <fullName evidence="17">Delta(14)-sterol reductase</fullName>
    </recommendedName>
</protein>
<keyword evidence="8" id="KW-0560">Oxidoreductase</keyword>
<dbReference type="PANTHER" id="PTHR21257:SF31">
    <property type="entry name" value="DELTA(24(24(1)))-STEROL REDUCTASE ERG4"/>
    <property type="match status" value="1"/>
</dbReference>
<evidence type="ECO:0000256" key="8">
    <source>
        <dbReference type="ARBA" id="ARBA00023002"/>
    </source>
</evidence>
<keyword evidence="6" id="KW-0752">Steroid biosynthesis</keyword>
<dbReference type="Pfam" id="PF01222">
    <property type="entry name" value="ERG4_ERG24"/>
    <property type="match status" value="2"/>
</dbReference>
<keyword evidence="12" id="KW-1207">Sterol metabolism</keyword>
<feature type="transmembrane region" description="Helical" evidence="14">
    <location>
        <begin position="309"/>
        <end position="326"/>
    </location>
</feature>
<comment type="caution">
    <text evidence="15">The sequence shown here is derived from an EMBL/GenBank/DDBJ whole genome shotgun (WGS) entry which is preliminary data.</text>
</comment>
<feature type="transmembrane region" description="Helical" evidence="14">
    <location>
        <begin position="483"/>
        <end position="501"/>
    </location>
</feature>
<keyword evidence="13" id="KW-0753">Steroid metabolism</keyword>
<evidence type="ECO:0000256" key="3">
    <source>
        <dbReference type="ARBA" id="ARBA00022516"/>
    </source>
</evidence>
<keyword evidence="5" id="KW-0521">NADP</keyword>
<feature type="transmembrane region" description="Helical" evidence="14">
    <location>
        <begin position="89"/>
        <end position="111"/>
    </location>
</feature>
<keyword evidence="10" id="KW-0443">Lipid metabolism</keyword>